<dbReference type="EMBL" id="NIBL01000001">
    <property type="protein sequence ID" value="OUZ18744.1"/>
    <property type="molecule type" value="Genomic_DNA"/>
</dbReference>
<evidence type="ECO:0000313" key="9">
    <source>
        <dbReference type="Proteomes" id="UP000588071"/>
    </source>
</evidence>
<evidence type="ECO:0000313" key="7">
    <source>
        <dbReference type="Proteomes" id="UP000196503"/>
    </source>
</evidence>
<comment type="caution">
    <text evidence="5">The sequence shown here is derived from an EMBL/GenBank/DDBJ whole genome shotgun (WGS) entry which is preliminary data.</text>
</comment>
<dbReference type="RefSeq" id="WP_016251282.1">
    <property type="nucleotide sequence ID" value="NZ_AP035890.1"/>
</dbReference>
<evidence type="ECO:0000313" key="4">
    <source>
        <dbReference type="EMBL" id="NME49417.1"/>
    </source>
</evidence>
<evidence type="ECO:0000256" key="1">
    <source>
        <dbReference type="SAM" id="Phobius"/>
    </source>
</evidence>
<dbReference type="EMBL" id="JAXOGL010000004">
    <property type="protein sequence ID" value="MDZ5597400.1"/>
    <property type="molecule type" value="Genomic_DNA"/>
</dbReference>
<reference evidence="6 8" key="1">
    <citation type="submission" date="2015-06" db="EMBL/GenBank/DDBJ databases">
        <title>The Genome Sequence of Enterococcus cecorum 170AEA1.</title>
        <authorList>
            <consortium name="The Broad Institute Genomics Platform"/>
            <consortium name="The Broad Institute Genome Sequencing Center for Infectious Disease"/>
            <person name="Earl A.M."/>
            <person name="Van Tyne D."/>
            <person name="Lebreton F."/>
            <person name="Saavedra J.T."/>
            <person name="Gilmore M.S."/>
            <person name="Manson McGuire A."/>
            <person name="Clock S."/>
            <person name="Crupain M."/>
            <person name="Rangan U."/>
            <person name="Young S."/>
            <person name="Abouelleil A."/>
            <person name="Cao P."/>
            <person name="Chapman S.B."/>
            <person name="Griggs A."/>
            <person name="Priest M."/>
            <person name="Shea T."/>
            <person name="Wortman J."/>
            <person name="Nusbaum C."/>
            <person name="Birren B."/>
        </authorList>
    </citation>
    <scope>NUCLEOTIDE SEQUENCE [LARGE SCALE GENOMIC DNA]</scope>
    <source>
        <strain evidence="6 8">170AEA1</strain>
    </source>
</reference>
<gene>
    <name evidence="5" type="ORF">A5869_000385</name>
    <name evidence="6" type="ORF">EB18_01228</name>
    <name evidence="4" type="ORF">HF857_03975</name>
    <name evidence="2" type="ORF">P7H47_00140</name>
    <name evidence="3" type="ORF">U1294_04040</name>
</gene>
<reference evidence="5 7" key="2">
    <citation type="submission" date="2017-05" db="EMBL/GenBank/DDBJ databases">
        <title>The Genome Sequence of Enterococcus faecium 2D5_DIV0622.</title>
        <authorList>
            <consortium name="The Broad Institute Genomics Platform"/>
            <consortium name="The Broad Institute Genomic Center for Infectious Diseases"/>
            <person name="Earl A."/>
            <person name="Manson A."/>
            <person name="Schwartman J."/>
            <person name="Gilmore M."/>
            <person name="Abouelleil A."/>
            <person name="Cao P."/>
            <person name="Chapman S."/>
            <person name="Cusick C."/>
            <person name="Shea T."/>
            <person name="Young S."/>
            <person name="Neafsey D."/>
            <person name="Nusbaum C."/>
            <person name="Birren B."/>
        </authorList>
    </citation>
    <scope>NUCLEOTIDE SEQUENCE [LARGE SCALE GENOMIC DNA]</scope>
    <source>
        <strain evidence="5 7">2D5_DIV0622</strain>
    </source>
</reference>
<organism evidence="5 7">
    <name type="scientific">Enterococcus cecorum</name>
    <dbReference type="NCBI Taxonomy" id="44008"/>
    <lineage>
        <taxon>Bacteria</taxon>
        <taxon>Bacillati</taxon>
        <taxon>Bacillota</taxon>
        <taxon>Bacilli</taxon>
        <taxon>Lactobacillales</taxon>
        <taxon>Enterococcaceae</taxon>
        <taxon>Enterococcus</taxon>
    </lineage>
</organism>
<evidence type="ECO:0000313" key="6">
    <source>
        <dbReference type="EMBL" id="RBR29442.1"/>
    </source>
</evidence>
<dbReference type="Proteomes" id="UP000588071">
    <property type="component" value="Unassembled WGS sequence"/>
</dbReference>
<evidence type="ECO:0000313" key="5">
    <source>
        <dbReference type="EMBL" id="OUZ18744.1"/>
    </source>
</evidence>
<name>A0A200I124_9ENTE</name>
<reference evidence="3" key="5">
    <citation type="submission" date="2023-12" db="EMBL/GenBank/DDBJ databases">
        <title>Molecular genomic analyses of Enterococcus cecorum from sepsis oubreaks in broilers.</title>
        <authorList>
            <person name="Rhoads D."/>
            <person name="Alrubaye A."/>
        </authorList>
    </citation>
    <scope>NUCLEOTIDE SEQUENCE</scope>
    <source>
        <strain evidence="3">1755</strain>
    </source>
</reference>
<proteinExistence type="predicted"/>
<dbReference type="Proteomes" id="UP000252800">
    <property type="component" value="Unassembled WGS sequence"/>
</dbReference>
<dbReference type="GeneID" id="60872929"/>
<dbReference type="AlphaFoldDB" id="A0A200I124"/>
<dbReference type="Proteomes" id="UP001255696">
    <property type="component" value="Unassembled WGS sequence"/>
</dbReference>
<protein>
    <submittedName>
        <fullName evidence="2">OadG family protein</fullName>
    </submittedName>
</protein>
<keyword evidence="1" id="KW-0472">Membrane</keyword>
<evidence type="ECO:0000313" key="8">
    <source>
        <dbReference type="Proteomes" id="UP000252800"/>
    </source>
</evidence>
<keyword evidence="1" id="KW-0812">Transmembrane</keyword>
<feature type="transmembrane region" description="Helical" evidence="1">
    <location>
        <begin position="6"/>
        <end position="31"/>
    </location>
</feature>
<dbReference type="Proteomes" id="UP001290582">
    <property type="component" value="Unassembled WGS sequence"/>
</dbReference>
<reference evidence="2" key="4">
    <citation type="submission" date="2023-03" db="EMBL/GenBank/DDBJ databases">
        <authorList>
            <person name="Shen W."/>
            <person name="Cai J."/>
        </authorList>
    </citation>
    <scope>NUCLEOTIDE SEQUENCE</scope>
    <source>
        <strain evidence="2">B245-2</strain>
    </source>
</reference>
<dbReference type="Proteomes" id="UP000196503">
    <property type="component" value="Unassembled WGS sequence"/>
</dbReference>
<keyword evidence="1" id="KW-1133">Transmembrane helix</keyword>
<sequence length="41" mass="4502">MYGLGDILFLTLFAMLVVFVVLLGIWGLMVVMSKILNQGGK</sequence>
<dbReference type="EMBL" id="JABAFV010000004">
    <property type="protein sequence ID" value="NME49417.1"/>
    <property type="molecule type" value="Genomic_DNA"/>
</dbReference>
<evidence type="ECO:0000313" key="3">
    <source>
        <dbReference type="EMBL" id="MDZ5597400.1"/>
    </source>
</evidence>
<dbReference type="EMBL" id="LEOY01000008">
    <property type="protein sequence ID" value="RBR29442.1"/>
    <property type="molecule type" value="Genomic_DNA"/>
</dbReference>
<dbReference type="EMBL" id="JARQBI010000001">
    <property type="protein sequence ID" value="MDT2795682.1"/>
    <property type="molecule type" value="Genomic_DNA"/>
</dbReference>
<accession>A0A200I124</accession>
<reference evidence="4 9" key="3">
    <citation type="submission" date="2020-04" db="EMBL/GenBank/DDBJ databases">
        <authorList>
            <person name="Hitch T.C.A."/>
            <person name="Wylensek D."/>
            <person name="Clavel T."/>
        </authorList>
    </citation>
    <scope>NUCLEOTIDE SEQUENCE [LARGE SCALE GENOMIC DNA]</scope>
    <source>
        <strain evidence="4 9">WCA-380-WT-3C</strain>
    </source>
</reference>
<evidence type="ECO:0000313" key="2">
    <source>
        <dbReference type="EMBL" id="MDT2795682.1"/>
    </source>
</evidence>